<feature type="transmembrane region" description="Helical" evidence="8">
    <location>
        <begin position="394"/>
        <end position="413"/>
    </location>
</feature>
<feature type="transmembrane region" description="Helical" evidence="8">
    <location>
        <begin position="256"/>
        <end position="279"/>
    </location>
</feature>
<keyword evidence="5" id="KW-0067">ATP-binding</keyword>
<evidence type="ECO:0000256" key="3">
    <source>
        <dbReference type="ARBA" id="ARBA00022692"/>
    </source>
</evidence>
<dbReference type="InterPro" id="IPR003439">
    <property type="entry name" value="ABC_transporter-like_ATP-bd"/>
</dbReference>
<evidence type="ECO:0000313" key="12">
    <source>
        <dbReference type="Proteomes" id="UP000785200"/>
    </source>
</evidence>
<feature type="transmembrane region" description="Helical" evidence="8">
    <location>
        <begin position="285"/>
        <end position="303"/>
    </location>
</feature>
<dbReference type="GO" id="GO:0016887">
    <property type="term" value="F:ATP hydrolysis activity"/>
    <property type="evidence" value="ECO:0007669"/>
    <property type="project" value="InterPro"/>
</dbReference>
<dbReference type="CDD" id="cd18606">
    <property type="entry name" value="ABC_6TM_YOR1_D2_like"/>
    <property type="match status" value="1"/>
</dbReference>
<feature type="transmembrane region" description="Helical" evidence="8">
    <location>
        <begin position="975"/>
        <end position="994"/>
    </location>
</feature>
<dbReference type="SUPFAM" id="SSF90123">
    <property type="entry name" value="ABC transporter transmembrane region"/>
    <property type="match status" value="2"/>
</dbReference>
<feature type="transmembrane region" description="Helical" evidence="8">
    <location>
        <begin position="886"/>
        <end position="905"/>
    </location>
</feature>
<dbReference type="InterPro" id="IPR050173">
    <property type="entry name" value="ABC_transporter_C-like"/>
</dbReference>
<dbReference type="PANTHER" id="PTHR24223">
    <property type="entry name" value="ATP-BINDING CASSETTE SUB-FAMILY C"/>
    <property type="match status" value="1"/>
</dbReference>
<proteinExistence type="predicted"/>
<keyword evidence="2" id="KW-0813">Transport</keyword>
<dbReference type="SUPFAM" id="SSF52540">
    <property type="entry name" value="P-loop containing nucleoside triphosphate hydrolases"/>
    <property type="match status" value="2"/>
</dbReference>
<evidence type="ECO:0000256" key="1">
    <source>
        <dbReference type="ARBA" id="ARBA00004141"/>
    </source>
</evidence>
<comment type="caution">
    <text evidence="11">The sequence shown here is derived from an EMBL/GenBank/DDBJ whole genome shotgun (WGS) entry which is preliminary data.</text>
</comment>
<dbReference type="GO" id="GO:0016020">
    <property type="term" value="C:membrane"/>
    <property type="evidence" value="ECO:0007669"/>
    <property type="project" value="UniProtKB-SubCell"/>
</dbReference>
<feature type="domain" description="ABC transmembrane type-1" evidence="10">
    <location>
        <begin position="115"/>
        <end position="425"/>
    </location>
</feature>
<dbReference type="InterPro" id="IPR011527">
    <property type="entry name" value="ABC1_TM_dom"/>
</dbReference>
<dbReference type="PROSITE" id="PS50929">
    <property type="entry name" value="ABC_TM1F"/>
    <property type="match status" value="2"/>
</dbReference>
<keyword evidence="3 8" id="KW-0812">Transmembrane</keyword>
<evidence type="ECO:0000256" key="8">
    <source>
        <dbReference type="SAM" id="Phobius"/>
    </source>
</evidence>
<dbReference type="EMBL" id="VNKQ01000015">
    <property type="protein sequence ID" value="KAG0646410.1"/>
    <property type="molecule type" value="Genomic_DNA"/>
</dbReference>
<gene>
    <name evidence="11" type="ORF">D0Z07_7664</name>
</gene>
<feature type="transmembrane region" description="Helical" evidence="8">
    <location>
        <begin position="186"/>
        <end position="206"/>
    </location>
</feature>
<accession>A0A9P7AUD3</accession>
<dbReference type="Gene3D" id="3.40.50.300">
    <property type="entry name" value="P-loop containing nucleotide triphosphate hydrolases"/>
    <property type="match status" value="2"/>
</dbReference>
<feature type="transmembrane region" description="Helical" evidence="8">
    <location>
        <begin position="160"/>
        <end position="180"/>
    </location>
</feature>
<dbReference type="PROSITE" id="PS00211">
    <property type="entry name" value="ABC_TRANSPORTER_1"/>
    <property type="match status" value="2"/>
</dbReference>
<dbReference type="CDD" id="cd03244">
    <property type="entry name" value="ABCC_MRP_domain2"/>
    <property type="match status" value="1"/>
</dbReference>
<dbReference type="InterPro" id="IPR036640">
    <property type="entry name" value="ABC1_TM_sf"/>
</dbReference>
<dbReference type="SMART" id="SM00382">
    <property type="entry name" value="AAA"/>
    <property type="match status" value="2"/>
</dbReference>
<dbReference type="CDD" id="cd03250">
    <property type="entry name" value="ABCC_MRP_domain1"/>
    <property type="match status" value="1"/>
</dbReference>
<dbReference type="OrthoDB" id="6500128at2759"/>
<keyword evidence="6 8" id="KW-1133">Transmembrane helix</keyword>
<dbReference type="FunFam" id="1.20.1560.10:FF:000010">
    <property type="entry name" value="Multidrug resistance-associated ABC transporter"/>
    <property type="match status" value="1"/>
</dbReference>
<feature type="transmembrane region" description="Helical" evidence="8">
    <location>
        <begin position="749"/>
        <end position="776"/>
    </location>
</feature>
<evidence type="ECO:0000256" key="4">
    <source>
        <dbReference type="ARBA" id="ARBA00022741"/>
    </source>
</evidence>
<comment type="subcellular location">
    <subcellularLocation>
        <location evidence="1">Membrane</location>
        <topology evidence="1">Multi-pass membrane protein</topology>
    </subcellularLocation>
</comment>
<reference evidence="11" key="1">
    <citation type="submission" date="2019-07" db="EMBL/GenBank/DDBJ databases">
        <title>Hyphodiscus hymeniophilus genome sequencing and assembly.</title>
        <authorList>
            <person name="Kramer G."/>
            <person name="Nodwell J."/>
        </authorList>
    </citation>
    <scope>NUCLEOTIDE SEQUENCE</scope>
    <source>
        <strain evidence="11">ATCC 34498</strain>
    </source>
</reference>
<keyword evidence="4" id="KW-0547">Nucleotide-binding</keyword>
<feature type="transmembrane region" description="Helical" evidence="8">
    <location>
        <begin position="862"/>
        <end position="880"/>
    </location>
</feature>
<feature type="domain" description="ABC transmembrane type-1" evidence="10">
    <location>
        <begin position="752"/>
        <end position="1028"/>
    </location>
</feature>
<evidence type="ECO:0000256" key="7">
    <source>
        <dbReference type="ARBA" id="ARBA00023136"/>
    </source>
</evidence>
<dbReference type="FunFam" id="3.40.50.300:FF:000997">
    <property type="entry name" value="Multidrug resistance-associated protein 1"/>
    <property type="match status" value="1"/>
</dbReference>
<evidence type="ECO:0000256" key="6">
    <source>
        <dbReference type="ARBA" id="ARBA00022989"/>
    </source>
</evidence>
<dbReference type="PANTHER" id="PTHR24223:SF464">
    <property type="entry name" value="ABC-TYPE TRANSPORTER CICA"/>
    <property type="match status" value="1"/>
</dbReference>
<dbReference type="Pfam" id="PF00005">
    <property type="entry name" value="ABC_tran"/>
    <property type="match status" value="2"/>
</dbReference>
<keyword evidence="7 8" id="KW-0472">Membrane</keyword>
<dbReference type="InterPro" id="IPR027417">
    <property type="entry name" value="P-loop_NTPase"/>
</dbReference>
<dbReference type="GO" id="GO:0140359">
    <property type="term" value="F:ABC-type transporter activity"/>
    <property type="evidence" value="ECO:0007669"/>
    <property type="project" value="InterPro"/>
</dbReference>
<dbReference type="CDD" id="cd18597">
    <property type="entry name" value="ABC_6TM_YOR1_D1_like"/>
    <property type="match status" value="1"/>
</dbReference>
<dbReference type="PROSITE" id="PS50893">
    <property type="entry name" value="ABC_TRANSPORTER_2"/>
    <property type="match status" value="2"/>
</dbReference>
<keyword evidence="12" id="KW-1185">Reference proteome</keyword>
<dbReference type="GO" id="GO:0005524">
    <property type="term" value="F:ATP binding"/>
    <property type="evidence" value="ECO:0007669"/>
    <property type="project" value="UniProtKB-KW"/>
</dbReference>
<dbReference type="Gene3D" id="1.20.1560.10">
    <property type="entry name" value="ABC transporter type 1, transmembrane domain"/>
    <property type="match status" value="2"/>
</dbReference>
<dbReference type="Proteomes" id="UP000785200">
    <property type="component" value="Unassembled WGS sequence"/>
</dbReference>
<evidence type="ECO:0000256" key="5">
    <source>
        <dbReference type="ARBA" id="ARBA00022840"/>
    </source>
</evidence>
<name>A0A9P7AUD3_9HELO</name>
<feature type="transmembrane region" description="Helical" evidence="8">
    <location>
        <begin position="788"/>
        <end position="813"/>
    </location>
</feature>
<feature type="domain" description="ABC transporter" evidence="9">
    <location>
        <begin position="1070"/>
        <end position="1304"/>
    </location>
</feature>
<dbReference type="Pfam" id="PF00664">
    <property type="entry name" value="ABC_membrane"/>
    <property type="match status" value="2"/>
</dbReference>
<dbReference type="InterPro" id="IPR017871">
    <property type="entry name" value="ABC_transporter-like_CS"/>
</dbReference>
<evidence type="ECO:0000259" key="10">
    <source>
        <dbReference type="PROSITE" id="PS50929"/>
    </source>
</evidence>
<evidence type="ECO:0000256" key="2">
    <source>
        <dbReference type="ARBA" id="ARBA00022448"/>
    </source>
</evidence>
<evidence type="ECO:0000259" key="9">
    <source>
        <dbReference type="PROSITE" id="PS50893"/>
    </source>
</evidence>
<evidence type="ECO:0000313" key="11">
    <source>
        <dbReference type="EMBL" id="KAG0646410.1"/>
    </source>
</evidence>
<dbReference type="InterPro" id="IPR003593">
    <property type="entry name" value="AAA+_ATPase"/>
</dbReference>
<dbReference type="FunFam" id="3.40.50.300:FF:000565">
    <property type="entry name" value="ABC bile acid transporter"/>
    <property type="match status" value="1"/>
</dbReference>
<protein>
    <submittedName>
        <fullName evidence="11">Multidrug resistance fer6</fullName>
    </submittedName>
</protein>
<feature type="transmembrane region" description="Helical" evidence="8">
    <location>
        <begin position="114"/>
        <end position="139"/>
    </location>
</feature>
<organism evidence="11 12">
    <name type="scientific">Hyphodiscus hymeniophilus</name>
    <dbReference type="NCBI Taxonomy" id="353542"/>
    <lineage>
        <taxon>Eukaryota</taxon>
        <taxon>Fungi</taxon>
        <taxon>Dikarya</taxon>
        <taxon>Ascomycota</taxon>
        <taxon>Pezizomycotina</taxon>
        <taxon>Leotiomycetes</taxon>
        <taxon>Helotiales</taxon>
        <taxon>Hyphodiscaceae</taxon>
        <taxon>Hyphodiscus</taxon>
    </lineage>
</organism>
<feature type="transmembrane region" description="Helical" evidence="8">
    <location>
        <begin position="367"/>
        <end position="388"/>
    </location>
</feature>
<sequence>MDNENEKPGNSGRSWYQYLDPVQYGRIQEVPSERQTCPEYQAGWFSRLTFDWMTPMIVTSHRRTLEKNDIWLVNPKRSVRSLEQQFNDAFSKHVQEHHKHALLAALHDTFKREFWVGAAWLFAASVSQVMIPFTLKYLLDYVTAAYKAKKAVGAMPSQGPPVGVGMGYVFGILGMQLVQSVGTNQFIYHGFMVGAQARTVLIAVLFKKSLMLSTRARAGNTNEEKEDAAKNDSDKGYTNGRITTLMSSDVGRIDTAAGMFHLIWSAPLQIFLAFALLLLNLTYSAIVGFGTLLVGITVLTFALKSLIKRRKIINEVTDTRVSLTQEVLASVRFIKYNAWEGSFLQRLAALRTKEVNMVIKLNTTRNALNALSIALPIFAAMFSIIVYATTGHALLTSVIFSSMALFTALRVPFNLLPLVIGQLADALSAVGRLSDFLTAEEQEEHITWDKTAEAAINVENATFVWEKKASEKDSYSGSERLFSLDNINFEVQRGELLAVVGSVGAGKTSLLCALADEMRKTEGHVTLGASSRAYCPQQAWIQNATLKQNIIFDQPLDHERYNEVVKACSLGPDLETLPAGEETEIGERGVNLSGGQQQRVNLARAMYADRDIILMDDPLSAVDAHVGRHIFEHAICGMLKGKTRILSTHQLHVLSRCDKILWLQDGHIKAHGTWTDLFDADPEFRAFVKVQQQDDSTEEDKVPRDAQVVKSEAPLPAGDGLLVREEERAVGSLSWKIVSNYIQSSGSPVYGLMAITLLILAQGTNALTSIWLSWWISNRFDLKRDTYIALYVCIALLQTVMLFSFGAGISILAGRSSRKMVDSAMKHVTQAPMSFHDTQPLGRMMNRLSRDVEVMDNQLPDAVRMFMYTVTIVTSIIVLLCVYFHWFLVALPFLAAAFVYATAYYRSSATQLKRYDATLRGIMFARFGESITGIPTIRAYGVQDQMVHRIHEAIDDMDSAYFLTLSNQRWVTCRLDIVAILTVTILGLLVVILRDYVEPSVSGLVLSYSISITQMMQLAVRQLSEVENAMISTERLYEYGTALPQETSLQQLPGQKHVTVPSSWPQRGEIIMANVQLRYRPGLPLVLHGLNLNIRGGEKVGIVGRTGAGKSSISTSLFRLVELCGGTITIDDIDIAQIPLNQLRSRISIVPQDPHLFQGTVRSNLDPLGQHEDLALWDVLRRVGLYSSQTDTHFHLDASVDERGANFSQGQRQLITVARALIRNSRIIIFDEATSSVDLETDGRIQQVIVDAFAGQTVLTIAHRLNTIVDYDKVCVLEQGRIVEFGEPFQLWETQNSVFRSLCDKGRIDREDFKIIRQ</sequence>
<feature type="domain" description="ABC transporter" evidence="9">
    <location>
        <begin position="456"/>
        <end position="690"/>
    </location>
</feature>